<dbReference type="EMBL" id="JAAGNX010000001">
    <property type="protein sequence ID" value="NDV61644.1"/>
    <property type="molecule type" value="Genomic_DNA"/>
</dbReference>
<dbReference type="Pfam" id="PF13795">
    <property type="entry name" value="HupE_UreJ_2"/>
    <property type="match status" value="1"/>
</dbReference>
<feature type="transmembrane region" description="Helical" evidence="1">
    <location>
        <begin position="278"/>
        <end position="299"/>
    </location>
</feature>
<dbReference type="Proteomes" id="UP000478417">
    <property type="component" value="Unassembled WGS sequence"/>
</dbReference>
<dbReference type="RefSeq" id="WP_163962765.1">
    <property type="nucleotide sequence ID" value="NZ_JAAGNX010000001.1"/>
</dbReference>
<evidence type="ECO:0000256" key="1">
    <source>
        <dbReference type="SAM" id="Phobius"/>
    </source>
</evidence>
<feature type="transmembrane region" description="Helical" evidence="1">
    <location>
        <begin position="182"/>
        <end position="205"/>
    </location>
</feature>
<keyword evidence="1" id="KW-0472">Membrane</keyword>
<feature type="transmembrane region" description="Helical" evidence="1">
    <location>
        <begin position="343"/>
        <end position="364"/>
    </location>
</feature>
<protein>
    <submittedName>
        <fullName evidence="2">HupE/UreJ family protein</fullName>
    </submittedName>
</protein>
<dbReference type="AlphaFoldDB" id="A0A6B2M0E8"/>
<name>A0A6B2M0E8_9BACT</name>
<feature type="transmembrane region" description="Helical" evidence="1">
    <location>
        <begin position="225"/>
        <end position="247"/>
    </location>
</feature>
<gene>
    <name evidence="2" type="ORF">G0Q06_04195</name>
</gene>
<sequence>MTLLFVTNPLRAHTSGENYVFFDVYEDRLVGTFEINTDDLEKKFGIKSEKKEDWLAVVQENAEVVQAYIPEHFKISGAGESYPLEFKEVGLRDLGFMRFAKYDFVMKAENPIPNVITIENTMLQETGRLHRGLVGIMNNYHTGMKHGDESAHMIFGSSTSVQELDLTNIPSMLGARAMVPQGVLHIWIGIDHILFLLCLLLPTVLIRKDDKVIPVEKFHSVLWRVFKIVTLFTIAHSITLALAALDFISISSRLVESIIALSIIIVGVNNIFFKVGSWTSIMIVILGLFHGLGFASVMGELPFRMQDALKVVLGFNIGVELGQMVIVAAIFPLLFFLRKHPSYQPVILQGGSAVLTLVAGFWFVQRAFGLG</sequence>
<accession>A0A6B2M0E8</accession>
<keyword evidence="3" id="KW-1185">Reference proteome</keyword>
<reference evidence="2 3" key="1">
    <citation type="submission" date="2020-02" db="EMBL/GenBank/DDBJ databases">
        <title>Albibacoteraceae fam. nov., the first described family within the subdivision 4 Verrucomicrobia.</title>
        <authorList>
            <person name="Xi F."/>
        </authorList>
    </citation>
    <scope>NUCLEOTIDE SEQUENCE [LARGE SCALE GENOMIC DNA]</scope>
    <source>
        <strain evidence="2 3">CK1056</strain>
    </source>
</reference>
<evidence type="ECO:0000313" key="2">
    <source>
        <dbReference type="EMBL" id="NDV61644.1"/>
    </source>
</evidence>
<evidence type="ECO:0000313" key="3">
    <source>
        <dbReference type="Proteomes" id="UP000478417"/>
    </source>
</evidence>
<organism evidence="2 3">
    <name type="scientific">Oceanipulchritudo coccoides</name>
    <dbReference type="NCBI Taxonomy" id="2706888"/>
    <lineage>
        <taxon>Bacteria</taxon>
        <taxon>Pseudomonadati</taxon>
        <taxon>Verrucomicrobiota</taxon>
        <taxon>Opitutia</taxon>
        <taxon>Puniceicoccales</taxon>
        <taxon>Oceanipulchritudinaceae</taxon>
        <taxon>Oceanipulchritudo</taxon>
    </lineage>
</organism>
<proteinExistence type="predicted"/>
<keyword evidence="1" id="KW-0812">Transmembrane</keyword>
<keyword evidence="1" id="KW-1133">Transmembrane helix</keyword>
<comment type="caution">
    <text evidence="2">The sequence shown here is derived from an EMBL/GenBank/DDBJ whole genome shotgun (WGS) entry which is preliminary data.</text>
</comment>
<feature type="transmembrane region" description="Helical" evidence="1">
    <location>
        <begin position="311"/>
        <end position="337"/>
    </location>
</feature>
<dbReference type="InterPro" id="IPR032809">
    <property type="entry name" value="Put_HupE_UreJ"/>
</dbReference>
<feature type="transmembrane region" description="Helical" evidence="1">
    <location>
        <begin position="254"/>
        <end position="272"/>
    </location>
</feature>